<dbReference type="NCBIfam" id="NF000586">
    <property type="entry name" value="PRK00011.1"/>
    <property type="match status" value="1"/>
</dbReference>
<evidence type="ECO:0000256" key="7">
    <source>
        <dbReference type="ARBA" id="ARBA00022605"/>
    </source>
</evidence>
<dbReference type="InterPro" id="IPR001085">
    <property type="entry name" value="Ser_HO-MeTrfase"/>
</dbReference>
<accession>A0A6S6T898</accession>
<keyword evidence="9 10" id="KW-0663">Pyridoxal phosphate</keyword>
<dbReference type="EC" id="2.1.2.1" evidence="10"/>
<dbReference type="PANTHER" id="PTHR11680:SF50">
    <property type="entry name" value="SERINE HYDROXYMETHYLTRANSFERASE"/>
    <property type="match status" value="1"/>
</dbReference>
<sequence>MGFLQESDSQVFDLIQKEYTRQEDHLEMIASENFTSPAVMEAMGSILTNKYAEGYPYKRYYGGCEFVDEIEQIAINRVKKIFGCEYANVQPHSGSQANGAVYAALLKAGDKILGMDLSHGGHLTHGSKVNFSGKNYQSFFYGVELDGRINYDEVEKIANVVKPKIIVCGASAYPREIDFKRFREIADKVGALLFADIAHIAGLVAAGIHPSPFPHADIVTSTTHKTLRGPRGGIILTNDADISKKVNSAIFPGIQGGPLEHVIAAKAVAFKEVLAPEWKTYAQNVITNAKVLADVIIKRGYNVVSDGTDNHLILVSFLNKEFSGKDADTALNNAGITINKNTVPGEIRSPFVTSGIRIGSPALTAKGMGEKEFEFIGHKICDILDDINNTDLQISIKAELKVLANKFVIYDRAIY</sequence>
<evidence type="ECO:0000256" key="8">
    <source>
        <dbReference type="ARBA" id="ARBA00022679"/>
    </source>
</evidence>
<feature type="modified residue" description="N6-(pyridoxal phosphate)lysine" evidence="10 11">
    <location>
        <position position="225"/>
    </location>
</feature>
<dbReference type="GO" id="GO:0008168">
    <property type="term" value="F:methyltransferase activity"/>
    <property type="evidence" value="ECO:0007669"/>
    <property type="project" value="UniProtKB-KW"/>
</dbReference>
<comment type="catalytic activity">
    <reaction evidence="10">
        <text>(6R)-5,10-methylene-5,6,7,8-tetrahydrofolate + glycine + H2O = (6S)-5,6,7,8-tetrahydrofolate + L-serine</text>
        <dbReference type="Rhea" id="RHEA:15481"/>
        <dbReference type="ChEBI" id="CHEBI:15377"/>
        <dbReference type="ChEBI" id="CHEBI:15636"/>
        <dbReference type="ChEBI" id="CHEBI:33384"/>
        <dbReference type="ChEBI" id="CHEBI:57305"/>
        <dbReference type="ChEBI" id="CHEBI:57453"/>
        <dbReference type="EC" id="2.1.2.1"/>
    </reaction>
</comment>
<dbReference type="PROSITE" id="PS00096">
    <property type="entry name" value="SHMT"/>
    <property type="match status" value="1"/>
</dbReference>
<dbReference type="InterPro" id="IPR039429">
    <property type="entry name" value="SHMT-like_dom"/>
</dbReference>
<evidence type="ECO:0000259" key="12">
    <source>
        <dbReference type="Pfam" id="PF00464"/>
    </source>
</evidence>
<dbReference type="InterPro" id="IPR015422">
    <property type="entry name" value="PyrdxlP-dep_Trfase_small"/>
</dbReference>
<dbReference type="UniPathway" id="UPA00288">
    <property type="reaction ID" value="UER01023"/>
</dbReference>
<keyword evidence="13" id="KW-0489">Methyltransferase</keyword>
<keyword evidence="8 10" id="KW-0808">Transferase</keyword>
<keyword evidence="5 10" id="KW-0963">Cytoplasm</keyword>
<dbReference type="CDD" id="cd00378">
    <property type="entry name" value="SHMT"/>
    <property type="match status" value="1"/>
</dbReference>
<dbReference type="Gene3D" id="3.40.640.10">
    <property type="entry name" value="Type I PLP-dependent aspartate aminotransferase-like (Major domain)"/>
    <property type="match status" value="1"/>
</dbReference>
<dbReference type="Gene3D" id="3.90.1150.10">
    <property type="entry name" value="Aspartate Aminotransferase, domain 1"/>
    <property type="match status" value="1"/>
</dbReference>
<feature type="site" description="Plays an important role in substrate specificity" evidence="10">
    <location>
        <position position="224"/>
    </location>
</feature>
<dbReference type="InterPro" id="IPR015424">
    <property type="entry name" value="PyrdxlP-dep_Trfase"/>
</dbReference>
<proteinExistence type="inferred from homology"/>
<comment type="pathway">
    <text evidence="10">Amino-acid biosynthesis; glycine biosynthesis; glycine from L-serine: step 1/1.</text>
</comment>
<feature type="binding site" evidence="10">
    <location>
        <position position="117"/>
    </location>
    <ligand>
        <name>(6S)-5,6,7,8-tetrahydrofolate</name>
        <dbReference type="ChEBI" id="CHEBI:57453"/>
    </ligand>
</feature>
<dbReference type="GO" id="GO:0030170">
    <property type="term" value="F:pyridoxal phosphate binding"/>
    <property type="evidence" value="ECO:0007669"/>
    <property type="project" value="UniProtKB-UniRule"/>
</dbReference>
<reference evidence="13" key="1">
    <citation type="submission" date="2020-01" db="EMBL/GenBank/DDBJ databases">
        <authorList>
            <person name="Meier V. D."/>
            <person name="Meier V D."/>
        </authorList>
    </citation>
    <scope>NUCLEOTIDE SEQUENCE</scope>
    <source>
        <strain evidence="13">HLG_WM_MAG_12</strain>
    </source>
</reference>
<feature type="binding site" evidence="10">
    <location>
        <begin position="349"/>
        <end position="351"/>
    </location>
    <ligand>
        <name>(6S)-5,6,7,8-tetrahydrofolate</name>
        <dbReference type="ChEBI" id="CHEBI:57453"/>
    </ligand>
</feature>
<dbReference type="InterPro" id="IPR049943">
    <property type="entry name" value="Ser_HO-MeTrfase-like"/>
</dbReference>
<dbReference type="GO" id="GO:0032259">
    <property type="term" value="P:methylation"/>
    <property type="evidence" value="ECO:0007669"/>
    <property type="project" value="UniProtKB-KW"/>
</dbReference>
<dbReference type="PANTHER" id="PTHR11680">
    <property type="entry name" value="SERINE HYDROXYMETHYLTRANSFERASE"/>
    <property type="match status" value="1"/>
</dbReference>
<evidence type="ECO:0000256" key="1">
    <source>
        <dbReference type="ARBA" id="ARBA00001933"/>
    </source>
</evidence>
<dbReference type="UniPathway" id="UPA00193"/>
<protein>
    <recommendedName>
        <fullName evidence="10">Serine hydroxymethyltransferase</fullName>
        <shortName evidence="10">SHMT</shortName>
        <shortName evidence="10">Serine methylase</shortName>
        <ecNumber evidence="10">2.1.2.1</ecNumber>
    </recommendedName>
</protein>
<dbReference type="GO" id="GO:0035999">
    <property type="term" value="P:tetrahydrofolate interconversion"/>
    <property type="evidence" value="ECO:0007669"/>
    <property type="project" value="UniProtKB-UniRule"/>
</dbReference>
<feature type="binding site" evidence="10">
    <location>
        <begin position="121"/>
        <end position="123"/>
    </location>
    <ligand>
        <name>(6S)-5,6,7,8-tetrahydrofolate</name>
        <dbReference type="ChEBI" id="CHEBI:57453"/>
    </ligand>
</feature>
<comment type="subunit">
    <text evidence="4 10">Homodimer.</text>
</comment>
<dbReference type="InterPro" id="IPR015421">
    <property type="entry name" value="PyrdxlP-dep_Trfase_major"/>
</dbReference>
<dbReference type="Pfam" id="PF00464">
    <property type="entry name" value="SHMT"/>
    <property type="match status" value="1"/>
</dbReference>
<dbReference type="SUPFAM" id="SSF53383">
    <property type="entry name" value="PLP-dependent transferases"/>
    <property type="match status" value="1"/>
</dbReference>
<name>A0A6S6T898_9BACT</name>
<evidence type="ECO:0000313" key="13">
    <source>
        <dbReference type="EMBL" id="CAA6812818.1"/>
    </source>
</evidence>
<evidence type="ECO:0000256" key="3">
    <source>
        <dbReference type="ARBA" id="ARBA00006376"/>
    </source>
</evidence>
<evidence type="ECO:0000256" key="2">
    <source>
        <dbReference type="ARBA" id="ARBA00004496"/>
    </source>
</evidence>
<keyword evidence="7 10" id="KW-0028">Amino-acid biosynthesis</keyword>
<keyword evidence="6 10" id="KW-0554">One-carbon metabolism</keyword>
<evidence type="ECO:0000256" key="10">
    <source>
        <dbReference type="HAMAP-Rule" id="MF_00051"/>
    </source>
</evidence>
<dbReference type="FunFam" id="3.40.640.10:FF:000001">
    <property type="entry name" value="Serine hydroxymethyltransferase"/>
    <property type="match status" value="1"/>
</dbReference>
<evidence type="ECO:0000256" key="11">
    <source>
        <dbReference type="PIRSR" id="PIRSR000412-50"/>
    </source>
</evidence>
<dbReference type="PIRSF" id="PIRSF000412">
    <property type="entry name" value="SHMT"/>
    <property type="match status" value="1"/>
</dbReference>
<evidence type="ECO:0000256" key="5">
    <source>
        <dbReference type="ARBA" id="ARBA00022490"/>
    </source>
</evidence>
<evidence type="ECO:0000256" key="6">
    <source>
        <dbReference type="ARBA" id="ARBA00022563"/>
    </source>
</evidence>
<feature type="domain" description="Serine hydroxymethyltransferase-like" evidence="12">
    <location>
        <begin position="4"/>
        <end position="378"/>
    </location>
</feature>
<gene>
    <name evidence="10" type="primary">glyA</name>
    <name evidence="13" type="ORF">HELGO_WM21770</name>
</gene>
<comment type="subcellular location">
    <subcellularLocation>
        <location evidence="2 10">Cytoplasm</location>
    </subcellularLocation>
</comment>
<dbReference type="GO" id="GO:0004372">
    <property type="term" value="F:glycine hydroxymethyltransferase activity"/>
    <property type="evidence" value="ECO:0007669"/>
    <property type="project" value="UniProtKB-UniRule"/>
</dbReference>
<dbReference type="EMBL" id="CACVAW010000051">
    <property type="protein sequence ID" value="CAA6812818.1"/>
    <property type="molecule type" value="Genomic_DNA"/>
</dbReference>
<evidence type="ECO:0000256" key="4">
    <source>
        <dbReference type="ARBA" id="ARBA00011738"/>
    </source>
</evidence>
<comment type="pathway">
    <text evidence="10">One-carbon metabolism; tetrahydrofolate interconversion.</text>
</comment>
<dbReference type="HAMAP" id="MF_00051">
    <property type="entry name" value="SHMT"/>
    <property type="match status" value="1"/>
</dbReference>
<dbReference type="AlphaFoldDB" id="A0A6S6T898"/>
<dbReference type="GO" id="GO:0005829">
    <property type="term" value="C:cytosol"/>
    <property type="evidence" value="ECO:0007669"/>
    <property type="project" value="TreeGrafter"/>
</dbReference>
<comment type="cofactor">
    <cofactor evidence="1 10 11">
        <name>pyridoxal 5'-phosphate</name>
        <dbReference type="ChEBI" id="CHEBI:597326"/>
    </cofactor>
</comment>
<dbReference type="InterPro" id="IPR019798">
    <property type="entry name" value="Ser_HO-MeTrfase_PLP_BS"/>
</dbReference>
<comment type="caution">
    <text evidence="10">Lacks conserved residue(s) required for the propagation of feature annotation.</text>
</comment>
<evidence type="ECO:0000256" key="9">
    <source>
        <dbReference type="ARBA" id="ARBA00022898"/>
    </source>
</evidence>
<organism evidence="13">
    <name type="scientific">uncultured Campylobacterales bacterium</name>
    <dbReference type="NCBI Taxonomy" id="352960"/>
    <lineage>
        <taxon>Bacteria</taxon>
        <taxon>Pseudomonadati</taxon>
        <taxon>Campylobacterota</taxon>
        <taxon>Epsilonproteobacteria</taxon>
        <taxon>Campylobacterales</taxon>
        <taxon>environmental samples</taxon>
    </lineage>
</organism>
<comment type="function">
    <text evidence="10">Catalyzes the reversible interconversion of serine and glycine with tetrahydrofolate (THF) serving as the one-carbon carrier. This reaction serves as the major source of one-carbon groups required for the biosynthesis of purines, thymidylate, methionine, and other important biomolecules. Also exhibits THF-independent aldolase activity toward beta-hydroxyamino acids, producing glycine and aldehydes, via a retro-aldol mechanism.</text>
</comment>
<comment type="similarity">
    <text evidence="3 10">Belongs to the SHMT family.</text>
</comment>
<dbReference type="GO" id="GO:0019264">
    <property type="term" value="P:glycine biosynthetic process from serine"/>
    <property type="evidence" value="ECO:0007669"/>
    <property type="project" value="UniProtKB-UniRule"/>
</dbReference>